<dbReference type="Proteomes" id="UP001600064">
    <property type="component" value="Unassembled WGS sequence"/>
</dbReference>
<gene>
    <name evidence="1" type="ORF">VTJ83DRAFT_4480</name>
</gene>
<protein>
    <submittedName>
        <fullName evidence="1">Uncharacterized protein</fullName>
    </submittedName>
</protein>
<organism evidence="1 2">
    <name type="scientific">Remersonia thermophila</name>
    <dbReference type="NCBI Taxonomy" id="72144"/>
    <lineage>
        <taxon>Eukaryota</taxon>
        <taxon>Fungi</taxon>
        <taxon>Dikarya</taxon>
        <taxon>Ascomycota</taxon>
        <taxon>Pezizomycotina</taxon>
        <taxon>Sordariomycetes</taxon>
        <taxon>Sordariomycetidae</taxon>
        <taxon>Sordariales</taxon>
        <taxon>Sordariales incertae sedis</taxon>
        <taxon>Remersonia</taxon>
    </lineage>
</organism>
<keyword evidence="2" id="KW-1185">Reference proteome</keyword>
<dbReference type="EMBL" id="JAZGUE010000004">
    <property type="protein sequence ID" value="KAL2267203.1"/>
    <property type="molecule type" value="Genomic_DNA"/>
</dbReference>
<evidence type="ECO:0000313" key="2">
    <source>
        <dbReference type="Proteomes" id="UP001600064"/>
    </source>
</evidence>
<evidence type="ECO:0000313" key="1">
    <source>
        <dbReference type="EMBL" id="KAL2267203.1"/>
    </source>
</evidence>
<comment type="caution">
    <text evidence="1">The sequence shown here is derived from an EMBL/GenBank/DDBJ whole genome shotgun (WGS) entry which is preliminary data.</text>
</comment>
<reference evidence="1 2" key="1">
    <citation type="journal article" date="2024" name="Commun. Biol.">
        <title>Comparative genomic analysis of thermophilic fungi reveals convergent evolutionary adaptations and gene losses.</title>
        <authorList>
            <person name="Steindorff A.S."/>
            <person name="Aguilar-Pontes M.V."/>
            <person name="Robinson A.J."/>
            <person name="Andreopoulos B."/>
            <person name="LaButti K."/>
            <person name="Kuo A."/>
            <person name="Mondo S."/>
            <person name="Riley R."/>
            <person name="Otillar R."/>
            <person name="Haridas S."/>
            <person name="Lipzen A."/>
            <person name="Grimwood J."/>
            <person name="Schmutz J."/>
            <person name="Clum A."/>
            <person name="Reid I.D."/>
            <person name="Moisan M.C."/>
            <person name="Butler G."/>
            <person name="Nguyen T.T.M."/>
            <person name="Dewar K."/>
            <person name="Conant G."/>
            <person name="Drula E."/>
            <person name="Henrissat B."/>
            <person name="Hansel C."/>
            <person name="Singer S."/>
            <person name="Hutchinson M.I."/>
            <person name="de Vries R.P."/>
            <person name="Natvig D.O."/>
            <person name="Powell A.J."/>
            <person name="Tsang A."/>
            <person name="Grigoriev I.V."/>
        </authorList>
    </citation>
    <scope>NUCLEOTIDE SEQUENCE [LARGE SCALE GENOMIC DNA]</scope>
    <source>
        <strain evidence="1 2">ATCC 22073</strain>
    </source>
</reference>
<accession>A0ABR4DA12</accession>
<dbReference type="GeneID" id="98125618"/>
<dbReference type="RefSeq" id="XP_070865930.1">
    <property type="nucleotide sequence ID" value="XM_071010974.1"/>
</dbReference>
<sequence>MESCQRSYIIHSTYGTDRRQGIAAHPTLELSARRGYGVLHSPQDIVRRPRSEVASRPAQQLDVVWAAVRRETETSRGNGNSRTP</sequence>
<name>A0ABR4DA12_9PEZI</name>
<proteinExistence type="predicted"/>